<reference evidence="1 2" key="1">
    <citation type="submission" date="2018-09" db="EMBL/GenBank/DDBJ databases">
        <title>A high-quality reference genome of wild soybean provides a powerful tool to mine soybean genomes.</title>
        <authorList>
            <person name="Xie M."/>
            <person name="Chung C.Y.L."/>
            <person name="Li M.-W."/>
            <person name="Wong F.-L."/>
            <person name="Chan T.-F."/>
            <person name="Lam H.-M."/>
        </authorList>
    </citation>
    <scope>NUCLEOTIDE SEQUENCE [LARGE SCALE GENOMIC DNA]</scope>
    <source>
        <strain evidence="2">cv. W05</strain>
        <tissue evidence="1">Hypocotyl of etiolated seedlings</tissue>
    </source>
</reference>
<dbReference type="AlphaFoldDB" id="A0A445FSF4"/>
<protein>
    <submittedName>
        <fullName evidence="1">Uncharacterized protein</fullName>
    </submittedName>
</protein>
<keyword evidence="2" id="KW-1185">Reference proteome</keyword>
<organism evidence="1 2">
    <name type="scientific">Glycine soja</name>
    <name type="common">Wild soybean</name>
    <dbReference type="NCBI Taxonomy" id="3848"/>
    <lineage>
        <taxon>Eukaryota</taxon>
        <taxon>Viridiplantae</taxon>
        <taxon>Streptophyta</taxon>
        <taxon>Embryophyta</taxon>
        <taxon>Tracheophyta</taxon>
        <taxon>Spermatophyta</taxon>
        <taxon>Magnoliopsida</taxon>
        <taxon>eudicotyledons</taxon>
        <taxon>Gunneridae</taxon>
        <taxon>Pentapetalae</taxon>
        <taxon>rosids</taxon>
        <taxon>fabids</taxon>
        <taxon>Fabales</taxon>
        <taxon>Fabaceae</taxon>
        <taxon>Papilionoideae</taxon>
        <taxon>50 kb inversion clade</taxon>
        <taxon>NPAAA clade</taxon>
        <taxon>indigoferoid/millettioid clade</taxon>
        <taxon>Phaseoleae</taxon>
        <taxon>Glycine</taxon>
        <taxon>Glycine subgen. Soja</taxon>
    </lineage>
</organism>
<accession>A0A445FSF4</accession>
<dbReference type="EMBL" id="QZWG01000018">
    <property type="protein sequence ID" value="RZB51821.1"/>
    <property type="molecule type" value="Genomic_DNA"/>
</dbReference>
<sequence>NLLYYVFFNTRLAPYSCLLYGICKQNHTAIMAVSDNSRLNFQSTIPLFYLPGATKIEEHLAVFNLHKKSKYSKSIWNLKRSF</sequence>
<gene>
    <name evidence="1" type="ORF">D0Y65_048310</name>
</gene>
<comment type="caution">
    <text evidence="1">The sequence shown here is derived from an EMBL/GenBank/DDBJ whole genome shotgun (WGS) entry which is preliminary data.</text>
</comment>
<proteinExistence type="predicted"/>
<feature type="non-terminal residue" evidence="1">
    <location>
        <position position="1"/>
    </location>
</feature>
<name>A0A445FSF4_GLYSO</name>
<evidence type="ECO:0000313" key="1">
    <source>
        <dbReference type="EMBL" id="RZB51821.1"/>
    </source>
</evidence>
<dbReference type="Proteomes" id="UP000289340">
    <property type="component" value="Chromosome 18"/>
</dbReference>
<evidence type="ECO:0000313" key="2">
    <source>
        <dbReference type="Proteomes" id="UP000289340"/>
    </source>
</evidence>